<gene>
    <name evidence="2" type="ORF">GRJ2_002341300</name>
</gene>
<evidence type="ECO:0000313" key="3">
    <source>
        <dbReference type="Proteomes" id="UP001623348"/>
    </source>
</evidence>
<dbReference type="InterPro" id="IPR031466">
    <property type="entry name" value="MIIP"/>
</dbReference>
<protein>
    <submittedName>
        <fullName evidence="2">Migration and invasion-inhibitory protein</fullName>
    </submittedName>
</protein>
<evidence type="ECO:0000313" key="2">
    <source>
        <dbReference type="EMBL" id="GAB0198759.1"/>
    </source>
</evidence>
<dbReference type="AlphaFoldDB" id="A0ABC9XN49"/>
<evidence type="ECO:0000256" key="1">
    <source>
        <dbReference type="SAM" id="MobiDB-lite"/>
    </source>
</evidence>
<comment type="caution">
    <text evidence="2">The sequence shown here is derived from an EMBL/GenBank/DDBJ whole genome shotgun (WGS) entry which is preliminary data.</text>
</comment>
<sequence length="533" mass="59994">MPGGAGRAHPRRAAAWLQERPGRGRPGESRQRLERGRGSPGRGIAWRRGGVLRRMELDHLKRLRQANQDLLQRLRMKQEEIRKRLPSKPLLPASLQNRTATERSVPLPERGKENEVNAAKSTADPAMLVSVEPRAYAARAALCSSLKQSSNDRGIQQQQEKMQEAVGLDSSFPGKEKDVMPVCEIIMCGRETSGVDRDGHARGSPEKESFLLGHGENRKPSALLCDFHEKKQLKGHLDPSRSKIQSEETSKQHVIIREPIIRKSILLTSQSKELKEAGHVTFQSDPEEYTMPVSSWSMRPFLGYDWIAGLLDTNSSIAEKSDQYFAELHEFRQANKEACVHEQHREPKALDYILPEEEPGLISSSHKCVYCYRLNQRLFAVPVDSESACPVCKIPRSHQPPEILEEPAYVRVSIPRSTLMPTYKYKAHRRKSFEPADSLGLPSHCLAGWENLIPSSDPTLSSLDLQASLEEKPFHHPRLNSVSRVSGGTRTDQLLNLTHLTHFRFSSSSQQREQNKPGHYRAAPSLNPTASIL</sequence>
<feature type="region of interest" description="Disordered" evidence="1">
    <location>
        <begin position="194"/>
        <end position="213"/>
    </location>
</feature>
<dbReference type="EMBL" id="BAAFJT010000021">
    <property type="protein sequence ID" value="GAB0198759.1"/>
    <property type="molecule type" value="Genomic_DNA"/>
</dbReference>
<reference evidence="2 3" key="1">
    <citation type="submission" date="2024-06" db="EMBL/GenBank/DDBJ databases">
        <title>The draft genome of Grus japonensis, version 3.</title>
        <authorList>
            <person name="Nabeshima K."/>
            <person name="Suzuki S."/>
            <person name="Onuma M."/>
        </authorList>
    </citation>
    <scope>NUCLEOTIDE SEQUENCE [LARGE SCALE GENOMIC DNA]</scope>
    <source>
        <strain evidence="2 3">451A</strain>
    </source>
</reference>
<feature type="region of interest" description="Disordered" evidence="1">
    <location>
        <begin position="1"/>
        <end position="45"/>
    </location>
</feature>
<name>A0ABC9XN49_GRUJA</name>
<organism evidence="2 3">
    <name type="scientific">Grus japonensis</name>
    <name type="common">Japanese crane</name>
    <name type="synonym">Red-crowned crane</name>
    <dbReference type="NCBI Taxonomy" id="30415"/>
    <lineage>
        <taxon>Eukaryota</taxon>
        <taxon>Metazoa</taxon>
        <taxon>Chordata</taxon>
        <taxon>Craniata</taxon>
        <taxon>Vertebrata</taxon>
        <taxon>Euteleostomi</taxon>
        <taxon>Archelosauria</taxon>
        <taxon>Archosauria</taxon>
        <taxon>Dinosauria</taxon>
        <taxon>Saurischia</taxon>
        <taxon>Theropoda</taxon>
        <taxon>Coelurosauria</taxon>
        <taxon>Aves</taxon>
        <taxon>Neognathae</taxon>
        <taxon>Neoaves</taxon>
        <taxon>Gruiformes</taxon>
        <taxon>Gruidae</taxon>
        <taxon>Grus</taxon>
    </lineage>
</organism>
<proteinExistence type="predicted"/>
<feature type="region of interest" description="Disordered" evidence="1">
    <location>
        <begin position="506"/>
        <end position="533"/>
    </location>
</feature>
<dbReference type="Pfam" id="PF15734">
    <property type="entry name" value="MIIP"/>
    <property type="match status" value="1"/>
</dbReference>
<feature type="compositionally biased region" description="Basic and acidic residues" evidence="1">
    <location>
        <begin position="20"/>
        <end position="37"/>
    </location>
</feature>
<dbReference type="PANTHER" id="PTHR34831">
    <property type="entry name" value="MIGRATION AND INVASION-INHIBITORY PROTEIN"/>
    <property type="match status" value="1"/>
</dbReference>
<feature type="region of interest" description="Disordered" evidence="1">
    <location>
        <begin position="81"/>
        <end position="119"/>
    </location>
</feature>
<dbReference type="Proteomes" id="UP001623348">
    <property type="component" value="Unassembled WGS sequence"/>
</dbReference>
<keyword evidence="3" id="KW-1185">Reference proteome</keyword>
<accession>A0ABC9XN49</accession>
<dbReference type="PANTHER" id="PTHR34831:SF1">
    <property type="entry name" value="MIGRATION AND INVASION-INHIBITORY PROTEIN"/>
    <property type="match status" value="1"/>
</dbReference>